<reference evidence="1" key="1">
    <citation type="journal article" date="2017" name="Science">
        <title>Giant viruses with an expanded complement of translation system components.</title>
        <authorList>
            <person name="Schulz F."/>
            <person name="Yutin N."/>
            <person name="Ivanova N.N."/>
            <person name="Ortega D.R."/>
            <person name="Lee T.K."/>
            <person name="Vierheilig J."/>
            <person name="Daims H."/>
            <person name="Horn M."/>
            <person name="Wagner M."/>
            <person name="Jensen G.J."/>
            <person name="Kyrpides N.C."/>
            <person name="Koonin E.V."/>
            <person name="Woyke T."/>
        </authorList>
    </citation>
    <scope>NUCLEOTIDE SEQUENCE</scope>
    <source>
        <strain evidence="1">CTV1</strain>
    </source>
</reference>
<name>A0A1V0S9U2_9VIRU</name>
<proteinExistence type="predicted"/>
<organism evidence="1">
    <name type="scientific">Catovirus CTV1</name>
    <dbReference type="NCBI Taxonomy" id="1977631"/>
    <lineage>
        <taxon>Viruses</taxon>
        <taxon>Varidnaviria</taxon>
        <taxon>Bamfordvirae</taxon>
        <taxon>Nucleocytoviricota</taxon>
        <taxon>Megaviricetes</taxon>
        <taxon>Imitervirales</taxon>
        <taxon>Mimiviridae</taxon>
        <taxon>Klosneuvirinae</taxon>
        <taxon>Catovirus</taxon>
    </lineage>
</organism>
<dbReference type="EMBL" id="KY684083">
    <property type="protein sequence ID" value="ARF08480.1"/>
    <property type="molecule type" value="Genomic_DNA"/>
</dbReference>
<evidence type="ECO:0000313" key="1">
    <source>
        <dbReference type="EMBL" id="ARF08480.1"/>
    </source>
</evidence>
<protein>
    <submittedName>
        <fullName evidence="1">Uncharacterized protein</fullName>
    </submittedName>
</protein>
<accession>A0A1V0S9U2</accession>
<sequence>MYNSIETLNNISQQIEEINLARQVGKNEFNKKVEEYKKNNNGRIDISTYYLMYNEYLNKYILNVDHDSITNKINLVAQKELEETNKKKKQLDELKNDCFRCLLIMVDLHPDNIPSYVDSYTTNIDNNERIVMLVKGKSGNYSEIRDNEYYIGEKMCVDANNNLTNYREFYFRIPDEYLADFECIKNGVLCNVSDKYKDLMKLKLGKYFLKYFLMVGSQMH</sequence>
<gene>
    <name evidence="1" type="ORF">Catovirus_1_530</name>
</gene>